<feature type="region of interest" description="Disordered" evidence="1">
    <location>
        <begin position="860"/>
        <end position="888"/>
    </location>
</feature>
<organism evidence="3 4">
    <name type="scientific">Deinandra increscens subsp. villosa</name>
    <dbReference type="NCBI Taxonomy" id="3103831"/>
    <lineage>
        <taxon>Eukaryota</taxon>
        <taxon>Viridiplantae</taxon>
        <taxon>Streptophyta</taxon>
        <taxon>Embryophyta</taxon>
        <taxon>Tracheophyta</taxon>
        <taxon>Spermatophyta</taxon>
        <taxon>Magnoliopsida</taxon>
        <taxon>eudicotyledons</taxon>
        <taxon>Gunneridae</taxon>
        <taxon>Pentapetalae</taxon>
        <taxon>asterids</taxon>
        <taxon>campanulids</taxon>
        <taxon>Asterales</taxon>
        <taxon>Asteraceae</taxon>
        <taxon>Asteroideae</taxon>
        <taxon>Heliantheae alliance</taxon>
        <taxon>Madieae</taxon>
        <taxon>Madiinae</taxon>
        <taxon>Deinandra</taxon>
    </lineage>
</organism>
<dbReference type="Proteomes" id="UP001408789">
    <property type="component" value="Unassembled WGS sequence"/>
</dbReference>
<feature type="region of interest" description="Disordered" evidence="1">
    <location>
        <begin position="578"/>
        <end position="602"/>
    </location>
</feature>
<feature type="compositionally biased region" description="Polar residues" evidence="1">
    <location>
        <begin position="959"/>
        <end position="984"/>
    </location>
</feature>
<feature type="compositionally biased region" description="Polar residues" evidence="1">
    <location>
        <begin position="922"/>
        <end position="932"/>
    </location>
</feature>
<feature type="region of interest" description="Disordered" evidence="1">
    <location>
        <begin position="1"/>
        <end position="69"/>
    </location>
</feature>
<gene>
    <name evidence="3" type="ORF">SSX86_027506</name>
</gene>
<evidence type="ECO:0000313" key="4">
    <source>
        <dbReference type="Proteomes" id="UP001408789"/>
    </source>
</evidence>
<keyword evidence="4" id="KW-1185">Reference proteome</keyword>
<feature type="compositionally biased region" description="Basic and acidic residues" evidence="1">
    <location>
        <begin position="426"/>
        <end position="436"/>
    </location>
</feature>
<reference evidence="3 4" key="1">
    <citation type="submission" date="2024-04" db="EMBL/GenBank/DDBJ databases">
        <title>The reference genome of an endangered Asteraceae, Deinandra increscens subsp. villosa, native to the Central Coast of California.</title>
        <authorList>
            <person name="Guilliams M."/>
            <person name="Hasenstab-Lehman K."/>
            <person name="Meyer R."/>
            <person name="Mcevoy S."/>
        </authorList>
    </citation>
    <scope>NUCLEOTIDE SEQUENCE [LARGE SCALE GENOMIC DNA]</scope>
    <source>
        <tissue evidence="3">Leaf</tissue>
    </source>
</reference>
<dbReference type="InterPro" id="IPR025558">
    <property type="entry name" value="DUF4283"/>
</dbReference>
<feature type="region of interest" description="Disordered" evidence="1">
    <location>
        <begin position="959"/>
        <end position="1048"/>
    </location>
</feature>
<feature type="region of interest" description="Disordered" evidence="1">
    <location>
        <begin position="426"/>
        <end position="450"/>
    </location>
</feature>
<name>A0AAP0CHV4_9ASTR</name>
<evidence type="ECO:0000313" key="3">
    <source>
        <dbReference type="EMBL" id="KAK9053514.1"/>
    </source>
</evidence>
<feature type="compositionally biased region" description="Basic and acidic residues" evidence="1">
    <location>
        <begin position="860"/>
        <end position="878"/>
    </location>
</feature>
<feature type="region of interest" description="Disordered" evidence="1">
    <location>
        <begin position="1070"/>
        <end position="1131"/>
    </location>
</feature>
<protein>
    <recommendedName>
        <fullName evidence="2">DUF4283 domain-containing protein</fullName>
    </recommendedName>
</protein>
<dbReference type="PANTHER" id="PTHR33233">
    <property type="entry name" value="ENDONUCLEASE/EXONUCLEASE/PHOSPHATASE"/>
    <property type="match status" value="1"/>
</dbReference>
<feature type="compositionally biased region" description="Polar residues" evidence="1">
    <location>
        <begin position="1003"/>
        <end position="1024"/>
    </location>
</feature>
<feature type="region of interest" description="Disordered" evidence="1">
    <location>
        <begin position="90"/>
        <end position="110"/>
    </location>
</feature>
<feature type="region of interest" description="Disordered" evidence="1">
    <location>
        <begin position="920"/>
        <end position="940"/>
    </location>
</feature>
<accession>A0AAP0CHV4</accession>
<dbReference type="AlphaFoldDB" id="A0AAP0CHV4"/>
<feature type="compositionally biased region" description="Polar residues" evidence="1">
    <location>
        <begin position="1096"/>
        <end position="1105"/>
    </location>
</feature>
<dbReference type="PANTHER" id="PTHR33233:SF14">
    <property type="entry name" value="ENDONUCLEASE_EXONUCLEASE_PHOSPHATASE"/>
    <property type="match status" value="1"/>
</dbReference>
<dbReference type="Pfam" id="PF14111">
    <property type="entry name" value="DUF4283"/>
    <property type="match status" value="1"/>
</dbReference>
<evidence type="ECO:0000256" key="1">
    <source>
        <dbReference type="SAM" id="MobiDB-lite"/>
    </source>
</evidence>
<feature type="compositionally biased region" description="Low complexity" evidence="1">
    <location>
        <begin position="1084"/>
        <end position="1093"/>
    </location>
</feature>
<feature type="compositionally biased region" description="Basic residues" evidence="1">
    <location>
        <begin position="57"/>
        <end position="69"/>
    </location>
</feature>
<proteinExistence type="predicted"/>
<feature type="domain" description="DUF4283" evidence="2">
    <location>
        <begin position="655"/>
        <end position="733"/>
    </location>
</feature>
<sequence>MGRGSKKGYQTETLMGDPPDRGGRRRRNAMEDYDSVSSESESEKGKNSPTKIDANRRSNKQQSKYKTRSKALIGKLAGISPELQAAITPAVTSDQENDSGTKQSSEEATEVTLMKDQGSRGGLAGNVEEFPMQNPNRGSVTTKEVKADLNALNSNDNTIGFQDTLSEVNGINALPKDLGDSINGKNPNMHEECSKNEVTDLGVLHGTVKLNDEVPGFQEPLVCRINQDPKENLELHNSVYSLGSYVMNLKDTSQQGIEVGGKHDDDEVTSPEKTIKAEEVKLILWESYNNYHEITSWDRIVLQMGDEFTIEEFVYSNPLLLNSFGKHIVQEGGIVGTMVESNKMDRIKPPKLCLNTVEGSVFGYQCCSLLTCMARFFHMRNHECEKVSKEEPGMDKIGAETTAEEVSVMEHDGVCQQIPLNIKLGEKRSKNSDDNYPHPNKTLSVEEESQQLDVKKLKPSKWVEHQNSKKFHKIWQSKNRGMGKNMPLPSFREGFRPLIKADNFYINSSYRPGDASFQINRKKANKAKSTKELLKEWEEKEKYNNKEATKVPGLEKDYSICNQVVDLSRLKPTEFKTKRDEKGEVVTDENMEEGNNPANEDKVAPKTSYAQMVDGVVRKPFGDKIQYYPPATLPDGSKAIMVTPKIVHKAKEIYRNLLYGYFVGAEPTLGFVKFNLNRMWRSYGIQEINYNGSGIFLFKFKELKQMNTVFDLGPWIVANIPLCLKKWEAGVNMSRAAPKTVPVWIVFKDLPLELWETESICRLASCIGTPLTFDKITKTKCANLQEAGGFARVLVEVGVECDFQDHVQACYPSNEASQPKVVDIAVEYQNRPQMCSYCQVFGHSCHKCKLRPRTLEELEAEKKETENPQTNKTEEVKKATPQTDDEGFTEVTYRKQKSSKNANANQNANREKSFYVARRHQNNSNPKPNSGPDQGHEPMIQQNTKPMQAVGASHDILTSKSASKDTAQIQQEPNLTNLRGVTQPSPKPMDIDPGQALHKPPNSAETNFNSPKHTQPIHQNAMDQGTSSSKGKATSTMQANKPPRNVNPKVNLKEMANRFILLDEDNNVLPEEVTPCDPKDNHPSSSTTHTSASRPKPTTTPSNTHCLPVNTDIPHPQACPQPHPSTTTNPKSYAEIDKEVNREWIAKQQSTLENGVFDHLSNNQKGDILNYVHNRIIPPKDVIDGWIPTERCYYKNMCSLNNFIVGYQAVEDIEEINGDGHEGELMEEDGNAVNEVAQEQNGMAKFMVEDTVSTDSAEIKGDGTCGAQVRLA</sequence>
<dbReference type="EMBL" id="JBCNJP010000026">
    <property type="protein sequence ID" value="KAK9053514.1"/>
    <property type="molecule type" value="Genomic_DNA"/>
</dbReference>
<evidence type="ECO:0000259" key="2">
    <source>
        <dbReference type="Pfam" id="PF14111"/>
    </source>
</evidence>
<feature type="compositionally biased region" description="Polar residues" evidence="1">
    <location>
        <begin position="90"/>
        <end position="103"/>
    </location>
</feature>
<feature type="compositionally biased region" description="Low complexity" evidence="1">
    <location>
        <begin position="1025"/>
        <end position="1048"/>
    </location>
</feature>
<comment type="caution">
    <text evidence="3">The sequence shown here is derived from an EMBL/GenBank/DDBJ whole genome shotgun (WGS) entry which is preliminary data.</text>
</comment>